<evidence type="ECO:0000259" key="15">
    <source>
        <dbReference type="Pfam" id="PF02874"/>
    </source>
</evidence>
<dbReference type="FunFam" id="2.40.30.20:FF:000002">
    <property type="entry name" value="V-type proton ATPase catalytic subunit A"/>
    <property type="match status" value="1"/>
</dbReference>
<proteinExistence type="inferred from homology"/>
<feature type="binding site" evidence="12">
    <location>
        <begin position="238"/>
        <end position="245"/>
    </location>
    <ligand>
        <name>ATP</name>
        <dbReference type="ChEBI" id="CHEBI:30616"/>
    </ligand>
</feature>
<evidence type="ECO:0000256" key="2">
    <source>
        <dbReference type="ARBA" id="ARBA00012473"/>
    </source>
</evidence>
<evidence type="ECO:0000256" key="7">
    <source>
        <dbReference type="ARBA" id="ARBA00022840"/>
    </source>
</evidence>
<evidence type="ECO:0000313" key="19">
    <source>
        <dbReference type="Proteomes" id="UP000052008"/>
    </source>
</evidence>
<keyword evidence="4 12" id="KW-0813">Transport</keyword>
<comment type="caution">
    <text evidence="18">The sequence shown here is derived from an EMBL/GenBank/DDBJ whole genome shotgun (WGS) entry which is preliminary data.</text>
</comment>
<dbReference type="Gene3D" id="1.10.1140.10">
    <property type="entry name" value="Bovine Mitochondrial F1-atpase, Atp Synthase Beta Chain, Chain D, domain 3"/>
    <property type="match status" value="1"/>
</dbReference>
<evidence type="ECO:0000256" key="5">
    <source>
        <dbReference type="ARBA" id="ARBA00022741"/>
    </source>
</evidence>
<dbReference type="Gene3D" id="3.40.50.300">
    <property type="entry name" value="P-loop containing nucleotide triphosphate hydrolases"/>
    <property type="match status" value="1"/>
</dbReference>
<dbReference type="AlphaFoldDB" id="A0A0S7WRY1"/>
<organism evidence="18 19">
    <name type="scientific">candidate division TA06 bacterium DG_24</name>
    <dbReference type="NCBI Taxonomy" id="1703770"/>
    <lineage>
        <taxon>Bacteria</taxon>
        <taxon>Bacteria division TA06</taxon>
    </lineage>
</organism>
<evidence type="ECO:0000256" key="11">
    <source>
        <dbReference type="ARBA" id="ARBA00054855"/>
    </source>
</evidence>
<dbReference type="Gene3D" id="2.40.50.100">
    <property type="match status" value="1"/>
</dbReference>
<evidence type="ECO:0000256" key="8">
    <source>
        <dbReference type="ARBA" id="ARBA00022967"/>
    </source>
</evidence>
<dbReference type="InterPro" id="IPR023366">
    <property type="entry name" value="ATP_synth_asu-like_sf"/>
</dbReference>
<sequence>MNGEARERTGTIVKVAGPLVVAEGMSGARMFDVVKVSDKRLIGEIIELSGDLASIQVYEETGGIGTGEPVYQTGQPLSVELGPGLIESIYDGIQRPLDVIREMVGESITRGIEVPALNREKKWAFEPKAAAGDSVVEGDLLGEVQETTLVIHKILVPPGINGTIERIESGEFTVEETVCVIKNDDGTTHDLSMMQRWPVRKSRPYKEKLAPHIALTTGQRVLDTFFPVGKGGTACVPGPFGSGKTVVQHQLAKWADAEIIVYIGCGERGNEMTDVLLEFPELKDPRSGDPLMRRTVLIANTSNMPVAAREASVYTGITIAEYFRDMGYSVAVMADSTSRWAEAMREISGRLEEMPGEEGYPAYLGAKVAEFYERAGRVTCLGSDSREGAMSVIGAVSPPGGDLSDPVVQATLRVVKVFWSLEDKLAYKRHFPAISWLTSYSLYLENIETYLREEVAEDMPDLRSEAMRLLEEEAELEEIVRLVGIDALSPADRLTLEASRSIREDFLHQNAFHEVDTYTSMEKQYKMLHVILHFYHRAKDALEKGVPITTIETLPIRERIARAKYMAEDAADQIVALEDEIDKAIKDVLAEAA</sequence>
<evidence type="ECO:0000259" key="16">
    <source>
        <dbReference type="Pfam" id="PF16886"/>
    </source>
</evidence>
<reference evidence="18 19" key="1">
    <citation type="journal article" date="2015" name="Microbiome">
        <title>Genomic resolution of linkages in carbon, nitrogen, and sulfur cycling among widespread estuary sediment bacteria.</title>
        <authorList>
            <person name="Baker B.J."/>
            <person name="Lazar C.S."/>
            <person name="Teske A.P."/>
            <person name="Dick G.J."/>
        </authorList>
    </citation>
    <scope>NUCLEOTIDE SEQUENCE [LARGE SCALE GENOMIC DNA]</scope>
    <source>
        <strain evidence="18">DG_24</strain>
    </source>
</reference>
<dbReference type="EMBL" id="LIZS01000037">
    <property type="protein sequence ID" value="KPJ52904.1"/>
    <property type="molecule type" value="Genomic_DNA"/>
</dbReference>
<dbReference type="PANTHER" id="PTHR43607">
    <property type="entry name" value="V-TYPE PROTON ATPASE CATALYTIC SUBUNIT A"/>
    <property type="match status" value="1"/>
</dbReference>
<dbReference type="NCBIfam" id="NF003220">
    <property type="entry name" value="PRK04192.1"/>
    <property type="match status" value="1"/>
</dbReference>
<dbReference type="InterPro" id="IPR036121">
    <property type="entry name" value="ATPase_F1/V1/A1_a/bsu_N_sf"/>
</dbReference>
<keyword evidence="9 12" id="KW-0406">Ion transport</keyword>
<dbReference type="GO" id="GO:0042777">
    <property type="term" value="P:proton motive force-driven plasma membrane ATP synthesis"/>
    <property type="evidence" value="ECO:0007669"/>
    <property type="project" value="UniProtKB-UniRule"/>
</dbReference>
<dbReference type="InterPro" id="IPR027417">
    <property type="entry name" value="P-loop_NTPase"/>
</dbReference>
<dbReference type="InterPro" id="IPR055190">
    <property type="entry name" value="ATP-synt_VA_C"/>
</dbReference>
<protein>
    <recommendedName>
        <fullName evidence="3 12">V-type ATP synthase alpha chain</fullName>
        <ecNumber evidence="2 12">7.1.2.2</ecNumber>
    </recommendedName>
    <alternativeName>
        <fullName evidence="10 12">V-ATPase subunit A</fullName>
    </alternativeName>
</protein>
<dbReference type="Pfam" id="PF02874">
    <property type="entry name" value="ATP-synt_ab_N"/>
    <property type="match status" value="1"/>
</dbReference>
<dbReference type="SUPFAM" id="SSF52540">
    <property type="entry name" value="P-loop containing nucleoside triphosphate hydrolases"/>
    <property type="match status" value="1"/>
</dbReference>
<feature type="coiled-coil region" evidence="13">
    <location>
        <begin position="560"/>
        <end position="587"/>
    </location>
</feature>
<evidence type="ECO:0000256" key="13">
    <source>
        <dbReference type="SAM" id="Coils"/>
    </source>
</evidence>
<feature type="coiled-coil region" evidence="13">
    <location>
        <begin position="452"/>
        <end position="479"/>
    </location>
</feature>
<keyword evidence="13" id="KW-0175">Coiled coil</keyword>
<dbReference type="Pfam" id="PF00006">
    <property type="entry name" value="ATP-synt_ab"/>
    <property type="match status" value="1"/>
</dbReference>
<dbReference type="InterPro" id="IPR022878">
    <property type="entry name" value="V-ATPase_asu"/>
</dbReference>
<comment type="similarity">
    <text evidence="1 12">Belongs to the ATPase alpha/beta chains family.</text>
</comment>
<keyword evidence="5 12" id="KW-0547">Nucleotide-binding</keyword>
<dbReference type="GO" id="GO:0046933">
    <property type="term" value="F:proton-transporting ATP synthase activity, rotational mechanism"/>
    <property type="evidence" value="ECO:0007669"/>
    <property type="project" value="UniProtKB-UniRule"/>
</dbReference>
<keyword evidence="8 12" id="KW-1278">Translocase</keyword>
<keyword evidence="12" id="KW-0066">ATP synthesis</keyword>
<evidence type="ECO:0000259" key="14">
    <source>
        <dbReference type="Pfam" id="PF00006"/>
    </source>
</evidence>
<comment type="function">
    <text evidence="11 12">Produces ATP from ADP in the presence of a proton gradient across the membrane. The V-type alpha chain is a catalytic subunit.</text>
</comment>
<dbReference type="CDD" id="cd18119">
    <property type="entry name" value="ATP-synt_V_A-type_alpha_N"/>
    <property type="match status" value="1"/>
</dbReference>
<dbReference type="PATRIC" id="fig|1703770.3.peg.1341"/>
<evidence type="ECO:0000256" key="10">
    <source>
        <dbReference type="ARBA" id="ARBA00031719"/>
    </source>
</evidence>
<dbReference type="Pfam" id="PF16886">
    <property type="entry name" value="ATP-synt_ab_Xtn"/>
    <property type="match status" value="1"/>
</dbReference>
<feature type="domain" description="ATPase F1/V1/A1 complex alpha/beta subunit N-terminal" evidence="15">
    <location>
        <begin position="12"/>
        <end position="74"/>
    </location>
</feature>
<dbReference type="HAMAP" id="MF_00309">
    <property type="entry name" value="ATP_synth_A_arch"/>
    <property type="match status" value="1"/>
</dbReference>
<dbReference type="SUPFAM" id="SSF47917">
    <property type="entry name" value="C-terminal domain of alpha and beta subunits of F1 ATP synthase"/>
    <property type="match status" value="1"/>
</dbReference>
<dbReference type="SUPFAM" id="SSF50615">
    <property type="entry name" value="N-terminal domain of alpha and beta subunits of F1 ATP synthase"/>
    <property type="match status" value="1"/>
</dbReference>
<dbReference type="InterPro" id="IPR031686">
    <property type="entry name" value="ATP-synth_a_Xtn"/>
</dbReference>
<evidence type="ECO:0000313" key="18">
    <source>
        <dbReference type="EMBL" id="KPJ52904.1"/>
    </source>
</evidence>
<evidence type="ECO:0000256" key="4">
    <source>
        <dbReference type="ARBA" id="ARBA00022448"/>
    </source>
</evidence>
<dbReference type="PANTHER" id="PTHR43607:SF1">
    <property type="entry name" value="H(+)-TRANSPORTING TWO-SECTOR ATPASE"/>
    <property type="match status" value="1"/>
</dbReference>
<evidence type="ECO:0000256" key="6">
    <source>
        <dbReference type="ARBA" id="ARBA00022781"/>
    </source>
</evidence>
<dbReference type="Pfam" id="PF22919">
    <property type="entry name" value="ATP-synt_VA_C"/>
    <property type="match status" value="1"/>
</dbReference>
<dbReference type="Proteomes" id="UP000052008">
    <property type="component" value="Unassembled WGS sequence"/>
</dbReference>
<dbReference type="EC" id="7.1.2.2" evidence="2 12"/>
<feature type="domain" description="ATPsynthase alpha/beta subunit barrel-sandwich" evidence="16">
    <location>
        <begin position="114"/>
        <end position="200"/>
    </location>
</feature>
<dbReference type="GO" id="GO:0005524">
    <property type="term" value="F:ATP binding"/>
    <property type="evidence" value="ECO:0007669"/>
    <property type="project" value="UniProtKB-UniRule"/>
</dbReference>
<dbReference type="GO" id="GO:0046961">
    <property type="term" value="F:proton-transporting ATPase activity, rotational mechanism"/>
    <property type="evidence" value="ECO:0007669"/>
    <property type="project" value="InterPro"/>
</dbReference>
<feature type="domain" description="ATP synthase A/B type C-terminal" evidence="17">
    <location>
        <begin position="452"/>
        <end position="548"/>
    </location>
</feature>
<accession>A0A0S7WRY1</accession>
<dbReference type="GO" id="GO:0045259">
    <property type="term" value="C:proton-transporting ATP synthase complex"/>
    <property type="evidence" value="ECO:0007669"/>
    <property type="project" value="UniProtKB-ARBA"/>
</dbReference>
<keyword evidence="6 12" id="KW-0375">Hydrogen ion transport</keyword>
<dbReference type="InterPro" id="IPR004100">
    <property type="entry name" value="ATPase_F1/V1/A1_a/bsu_N"/>
</dbReference>
<evidence type="ECO:0000256" key="1">
    <source>
        <dbReference type="ARBA" id="ARBA00008936"/>
    </source>
</evidence>
<gene>
    <name evidence="12" type="primary">atpA</name>
    <name evidence="18" type="ORF">AMJ39_06615</name>
</gene>
<evidence type="ECO:0000256" key="12">
    <source>
        <dbReference type="HAMAP-Rule" id="MF_00309"/>
    </source>
</evidence>
<feature type="domain" description="ATPase F1/V1/A1 complex alpha/beta subunit nucleotide-binding" evidence="14">
    <location>
        <begin position="218"/>
        <end position="441"/>
    </location>
</feature>
<dbReference type="FunFam" id="2.40.50.100:FF:000008">
    <property type="entry name" value="V-type proton ATPase catalytic subunit A"/>
    <property type="match status" value="1"/>
</dbReference>
<dbReference type="InterPro" id="IPR024034">
    <property type="entry name" value="ATPase_F1/V1_b/a_C"/>
</dbReference>
<dbReference type="Gene3D" id="2.40.30.20">
    <property type="match status" value="1"/>
</dbReference>
<comment type="catalytic activity">
    <reaction evidence="12">
        <text>ATP + H2O + 4 H(+)(in) = ADP + phosphate + 5 H(+)(out)</text>
        <dbReference type="Rhea" id="RHEA:57720"/>
        <dbReference type="ChEBI" id="CHEBI:15377"/>
        <dbReference type="ChEBI" id="CHEBI:15378"/>
        <dbReference type="ChEBI" id="CHEBI:30616"/>
        <dbReference type="ChEBI" id="CHEBI:43474"/>
        <dbReference type="ChEBI" id="CHEBI:456216"/>
        <dbReference type="EC" id="7.1.2.2"/>
    </reaction>
</comment>
<evidence type="ECO:0000256" key="3">
    <source>
        <dbReference type="ARBA" id="ARBA00018003"/>
    </source>
</evidence>
<name>A0A0S7WRY1_UNCT6</name>
<keyword evidence="7 12" id="KW-0067">ATP-binding</keyword>
<dbReference type="CDD" id="cd18111">
    <property type="entry name" value="ATP-synt_V_A-type_alpha_C"/>
    <property type="match status" value="1"/>
</dbReference>
<dbReference type="CDD" id="cd01134">
    <property type="entry name" value="V_A-ATPase_A"/>
    <property type="match status" value="1"/>
</dbReference>
<dbReference type="InterPro" id="IPR000194">
    <property type="entry name" value="ATPase_F1/V1/A1_a/bsu_nucl-bd"/>
</dbReference>
<evidence type="ECO:0000256" key="9">
    <source>
        <dbReference type="ARBA" id="ARBA00023065"/>
    </source>
</evidence>
<evidence type="ECO:0000259" key="17">
    <source>
        <dbReference type="Pfam" id="PF22919"/>
    </source>
</evidence>
<dbReference type="STRING" id="1703770.AMJ39_06615"/>